<protein>
    <submittedName>
        <fullName evidence="1">Uncharacterized protein</fullName>
    </submittedName>
</protein>
<proteinExistence type="predicted"/>
<name>A0AAU8EJZ1_9CAUD</name>
<sequence>MPEWMKPNKADVLITNGSMTVDGIEYQYVSVKEGYNNIRGDVLNYVLRTCLSHNLNVTYECHGAWYWQGDDNWVAAHMESMGFPVPVKQPAQDT</sequence>
<accession>A0AAU8EJZ1</accession>
<organism evidence="1">
    <name type="scientific">Synechococcus phage QB2</name>
    <dbReference type="NCBI Taxonomy" id="3159453"/>
    <lineage>
        <taxon>Viruses</taxon>
        <taxon>Duplodnaviria</taxon>
        <taxon>Heunggongvirae</taxon>
        <taxon>Uroviricota</taxon>
        <taxon>Caudoviricetes</taxon>
        <taxon>Pantevenvirales</taxon>
        <taxon>Kyanoviridae</taxon>
    </lineage>
</organism>
<reference evidence="1" key="1">
    <citation type="submission" date="2024-05" db="EMBL/GenBank/DDBJ databases">
        <authorList>
            <person name="Su C."/>
        </authorList>
    </citation>
    <scope>NUCLEOTIDE SEQUENCE</scope>
</reference>
<evidence type="ECO:0000313" key="1">
    <source>
        <dbReference type="EMBL" id="XCH00469.1"/>
    </source>
</evidence>
<dbReference type="EMBL" id="PP861117">
    <property type="protein sequence ID" value="XCH00469.1"/>
    <property type="molecule type" value="Genomic_DNA"/>
</dbReference>